<dbReference type="GO" id="GO:0045202">
    <property type="term" value="C:synapse"/>
    <property type="evidence" value="ECO:0007669"/>
    <property type="project" value="GOC"/>
</dbReference>
<dbReference type="GO" id="GO:0008270">
    <property type="term" value="F:zinc ion binding"/>
    <property type="evidence" value="ECO:0007669"/>
    <property type="project" value="UniProtKB-KW"/>
</dbReference>
<dbReference type="SUPFAM" id="SSF47473">
    <property type="entry name" value="EF-hand"/>
    <property type="match status" value="2"/>
</dbReference>
<dbReference type="PROSITE" id="PS50135">
    <property type="entry name" value="ZF_ZZ_2"/>
    <property type="match status" value="1"/>
</dbReference>
<dbReference type="PANTHER" id="PTHR12268:SF14">
    <property type="entry name" value="DYSTROPHIN-1"/>
    <property type="match status" value="1"/>
</dbReference>
<dbReference type="SMART" id="SM00291">
    <property type="entry name" value="ZnF_ZZ"/>
    <property type="match status" value="1"/>
</dbReference>
<keyword evidence="5" id="KW-0479">Metal-binding</keyword>
<dbReference type="GO" id="GO:0099536">
    <property type="term" value="P:synaptic signaling"/>
    <property type="evidence" value="ECO:0007669"/>
    <property type="project" value="TreeGrafter"/>
</dbReference>
<gene>
    <name evidence="16" type="primary">LOC115890295</name>
</gene>
<dbReference type="InterPro" id="IPR050774">
    <property type="entry name" value="KCMF1/Dystrophin"/>
</dbReference>
<evidence type="ECO:0000256" key="5">
    <source>
        <dbReference type="ARBA" id="ARBA00022723"/>
    </source>
</evidence>
<dbReference type="Gene3D" id="6.10.140.70">
    <property type="match status" value="1"/>
</dbReference>
<dbReference type="InterPro" id="IPR011992">
    <property type="entry name" value="EF-hand-dom_pair"/>
</dbReference>
<evidence type="ECO:0000256" key="7">
    <source>
        <dbReference type="ARBA" id="ARBA00022833"/>
    </source>
</evidence>
<dbReference type="InterPro" id="IPR015154">
    <property type="entry name" value="EF-hand_dom_typ2"/>
</dbReference>
<keyword evidence="9" id="KW-0472">Membrane</keyword>
<evidence type="ECO:0000256" key="3">
    <source>
        <dbReference type="ARBA" id="ARBA00022475"/>
    </source>
</evidence>
<feature type="domain" description="ZZ-type" evidence="14">
    <location>
        <begin position="253"/>
        <end position="309"/>
    </location>
</feature>
<protein>
    <submittedName>
        <fullName evidence="16">Dystrophin-like</fullName>
    </submittedName>
</protein>
<dbReference type="InParanoid" id="A0A6J2YST8"/>
<keyword evidence="6 12" id="KW-0863">Zinc-finger</keyword>
<dbReference type="GO" id="GO:0016010">
    <property type="term" value="C:dystrophin-associated glycoprotein complex"/>
    <property type="evidence" value="ECO:0007669"/>
    <property type="project" value="UniProtKB-ARBA"/>
</dbReference>
<dbReference type="GO" id="GO:0042383">
    <property type="term" value="C:sarcolemma"/>
    <property type="evidence" value="ECO:0007669"/>
    <property type="project" value="UniProtKB-SubCell"/>
</dbReference>
<dbReference type="GO" id="GO:0046716">
    <property type="term" value="P:muscle cell cellular homeostasis"/>
    <property type="evidence" value="ECO:0007669"/>
    <property type="project" value="UniProtKB-ARBA"/>
</dbReference>
<feature type="domain" description="WW" evidence="13">
    <location>
        <begin position="1"/>
        <end position="31"/>
    </location>
</feature>
<dbReference type="KEGG" id="soy:115890295"/>
<dbReference type="Gene3D" id="1.10.238.10">
    <property type="entry name" value="EF-hand"/>
    <property type="match status" value="2"/>
</dbReference>
<dbReference type="Gene3D" id="3.30.60.90">
    <property type="match status" value="1"/>
</dbReference>
<comment type="subcellular location">
    <subcellularLocation>
        <location evidence="2">Cell membrane</location>
        <location evidence="2">Sarcolemma</location>
        <topology evidence="2">Peripheral membrane protein</topology>
        <orientation evidence="2">Cytoplasmic side</orientation>
    </subcellularLocation>
    <subcellularLocation>
        <location evidence="1">Cytoplasm</location>
        <location evidence="1">Cytoskeleton</location>
    </subcellularLocation>
</comment>
<keyword evidence="10" id="KW-0009">Actin-binding</keyword>
<dbReference type="GO" id="GO:0005737">
    <property type="term" value="C:cytoplasm"/>
    <property type="evidence" value="ECO:0007669"/>
    <property type="project" value="UniProtKB-ARBA"/>
</dbReference>
<proteinExistence type="predicted"/>
<sequence>MGNWKKIENENGFIYYVNEEKGIKQWDHPKFSDVKQGIDECNYVTYPSYRLALKFRVLQRGLFMEEVSLSTIISIFERHKLGNNENSLVLETCDLESVLSDIFFAANKRNHTNTDIDFASELVLNLLYNTFDCFREGNIQVFSTKILVGLLSNCTLLDYYKYLFSICSDHNYCITRVRLKALLMKMYDIIKYLHEDVSFGPQVVNSTVENCFQNSPGLVGITESSFVTWLESEPALLAWIPQIYKLKFAETIMHAVKCTTCKTKPLMGLKYSCVKCSRYIQCQRCFLTGRISHSHKLSHSVREYYGESVNNKEKSNDLIKIFCGLFCSNSSVAHSVVINPTSCVMKDIKLYQSSISMDIEPLSSPQTQLQSVIRQLESQNRELQQMLIFGNYNDKEIKKYLEEYRIFMAENIKKLKVLKNQINIVHKTKSTGKNSPIEIPNIQSTPIVQYNNNPKIMTLRNLSPITMITELEDNESQLGHDDIDRHSLSLQNANQNENNDFDIWNRENGQNAREPEVFTTVSAPRSPVKLLHNDLDEALAKLQQILANNFSLEDSLNPMDNCNLKYAVTEVEGMLTSIIDNVESSRSSSALPCKIRA</sequence>
<dbReference type="SUPFAM" id="SSF51045">
    <property type="entry name" value="WW domain"/>
    <property type="match status" value="1"/>
</dbReference>
<evidence type="ECO:0000313" key="16">
    <source>
        <dbReference type="RefSeq" id="XP_030766334.1"/>
    </source>
</evidence>
<keyword evidence="15" id="KW-1185">Reference proteome</keyword>
<dbReference type="GeneID" id="115890295"/>
<dbReference type="PANTHER" id="PTHR12268">
    <property type="entry name" value="E3 UBIQUITIN-PROTEIN LIGASE KCMF1"/>
    <property type="match status" value="1"/>
</dbReference>
<evidence type="ECO:0000256" key="12">
    <source>
        <dbReference type="PROSITE-ProRule" id="PRU00228"/>
    </source>
</evidence>
<dbReference type="PROSITE" id="PS50020">
    <property type="entry name" value="WW_DOMAIN_2"/>
    <property type="match status" value="1"/>
</dbReference>
<dbReference type="Proteomes" id="UP000504635">
    <property type="component" value="Unplaced"/>
</dbReference>
<dbReference type="InterPro" id="IPR000433">
    <property type="entry name" value="Znf_ZZ"/>
</dbReference>
<evidence type="ECO:0000256" key="1">
    <source>
        <dbReference type="ARBA" id="ARBA00004245"/>
    </source>
</evidence>
<dbReference type="OrthoDB" id="10014385at2759"/>
<dbReference type="GO" id="GO:0005856">
    <property type="term" value="C:cytoskeleton"/>
    <property type="evidence" value="ECO:0007669"/>
    <property type="project" value="UniProtKB-SubCell"/>
</dbReference>
<evidence type="ECO:0000259" key="13">
    <source>
        <dbReference type="PROSITE" id="PS50020"/>
    </source>
</evidence>
<dbReference type="CDD" id="cd00201">
    <property type="entry name" value="WW"/>
    <property type="match status" value="1"/>
</dbReference>
<dbReference type="RefSeq" id="XP_030766334.1">
    <property type="nucleotide sequence ID" value="XM_030910474.1"/>
</dbReference>
<keyword evidence="11" id="KW-0206">Cytoskeleton</keyword>
<keyword evidence="7" id="KW-0862">Zinc</keyword>
<reference evidence="16" key="1">
    <citation type="submission" date="2025-08" db="UniProtKB">
        <authorList>
            <consortium name="RefSeq"/>
        </authorList>
    </citation>
    <scope>IDENTIFICATION</scope>
    <source>
        <tissue evidence="16">Gonads</tissue>
    </source>
</reference>
<evidence type="ECO:0000256" key="6">
    <source>
        <dbReference type="ARBA" id="ARBA00022771"/>
    </source>
</evidence>
<evidence type="ECO:0000256" key="11">
    <source>
        <dbReference type="ARBA" id="ARBA00023212"/>
    </source>
</evidence>
<evidence type="ECO:0000256" key="2">
    <source>
        <dbReference type="ARBA" id="ARBA00004278"/>
    </source>
</evidence>
<dbReference type="Pfam" id="PF00569">
    <property type="entry name" value="ZZ"/>
    <property type="match status" value="1"/>
</dbReference>
<dbReference type="InterPro" id="IPR015153">
    <property type="entry name" value="EF-hand_dom_typ1"/>
</dbReference>
<dbReference type="GO" id="GO:0003779">
    <property type="term" value="F:actin binding"/>
    <property type="evidence" value="ECO:0007669"/>
    <property type="project" value="UniProtKB-KW"/>
</dbReference>
<dbReference type="GO" id="GO:0050804">
    <property type="term" value="P:modulation of chemical synaptic transmission"/>
    <property type="evidence" value="ECO:0007669"/>
    <property type="project" value="UniProtKB-ARBA"/>
</dbReference>
<dbReference type="InterPro" id="IPR001202">
    <property type="entry name" value="WW_dom"/>
</dbReference>
<evidence type="ECO:0000313" key="15">
    <source>
        <dbReference type="Proteomes" id="UP000504635"/>
    </source>
</evidence>
<dbReference type="InterPro" id="IPR036020">
    <property type="entry name" value="WW_dom_sf"/>
</dbReference>
<evidence type="ECO:0000256" key="4">
    <source>
        <dbReference type="ARBA" id="ARBA00022490"/>
    </source>
</evidence>
<organism evidence="15 16">
    <name type="scientific">Sitophilus oryzae</name>
    <name type="common">Rice weevil</name>
    <name type="synonym">Curculio oryzae</name>
    <dbReference type="NCBI Taxonomy" id="7048"/>
    <lineage>
        <taxon>Eukaryota</taxon>
        <taxon>Metazoa</taxon>
        <taxon>Ecdysozoa</taxon>
        <taxon>Arthropoda</taxon>
        <taxon>Hexapoda</taxon>
        <taxon>Insecta</taxon>
        <taxon>Pterygota</taxon>
        <taxon>Neoptera</taxon>
        <taxon>Endopterygota</taxon>
        <taxon>Coleoptera</taxon>
        <taxon>Polyphaga</taxon>
        <taxon>Cucujiformia</taxon>
        <taxon>Curculionidae</taxon>
        <taxon>Dryophthorinae</taxon>
        <taxon>Sitophilus</taxon>
    </lineage>
</organism>
<dbReference type="SUPFAM" id="SSF57850">
    <property type="entry name" value="RING/U-box"/>
    <property type="match status" value="1"/>
</dbReference>
<evidence type="ECO:0000256" key="9">
    <source>
        <dbReference type="ARBA" id="ARBA00023136"/>
    </source>
</evidence>
<name>A0A6J2YST8_SITOR</name>
<keyword evidence="8" id="KW-0106">Calcium</keyword>
<dbReference type="InterPro" id="IPR043145">
    <property type="entry name" value="Znf_ZZ_sf"/>
</dbReference>
<evidence type="ECO:0000256" key="10">
    <source>
        <dbReference type="ARBA" id="ARBA00023203"/>
    </source>
</evidence>
<dbReference type="AlphaFoldDB" id="A0A6J2YST8"/>
<dbReference type="FunCoup" id="A0A6J2YST8">
    <property type="interactions" value="110"/>
</dbReference>
<accession>A0A6J2YST8</accession>
<evidence type="ECO:0000259" key="14">
    <source>
        <dbReference type="PROSITE" id="PS50135"/>
    </source>
</evidence>
<keyword evidence="4" id="KW-0963">Cytoplasm</keyword>
<dbReference type="Pfam" id="PF09068">
    <property type="entry name" value="EF-hand_2"/>
    <property type="match status" value="1"/>
</dbReference>
<evidence type="ECO:0000256" key="8">
    <source>
        <dbReference type="ARBA" id="ARBA00022837"/>
    </source>
</evidence>
<dbReference type="Pfam" id="PF09069">
    <property type="entry name" value="EF-hand_3"/>
    <property type="match status" value="1"/>
</dbReference>
<keyword evidence="3" id="KW-1003">Cell membrane</keyword>